<dbReference type="InterPro" id="IPR037527">
    <property type="entry name" value="Gp160"/>
</dbReference>
<feature type="region of interest" description="MPER; binding to GalCer" evidence="32">
    <location>
        <begin position="644"/>
        <end position="665"/>
    </location>
</feature>
<dbReference type="GO" id="GO:0044175">
    <property type="term" value="C:host cell endosome membrane"/>
    <property type="evidence" value="ECO:0007669"/>
    <property type="project" value="UniProtKB-SubCell"/>
</dbReference>
<keyword evidence="7 32" id="KW-1168">Fusion of virus membrane with host membrane</keyword>
<feature type="lipid moiety-binding region" description="S-palmitoyl cysteine; by host" evidence="32">
    <location>
        <position position="746"/>
    </location>
</feature>
<feature type="transmembrane region" description="Helical" evidence="33">
    <location>
        <begin position="660"/>
        <end position="687"/>
    </location>
</feature>
<dbReference type="GO" id="GO:0019031">
    <property type="term" value="C:viral envelope"/>
    <property type="evidence" value="ECO:0007669"/>
    <property type="project" value="UniProtKB-KW"/>
</dbReference>
<dbReference type="FunFam" id="2.170.40.20:FF:000003">
    <property type="entry name" value="Envelope glycoprotein gp160"/>
    <property type="match status" value="1"/>
</dbReference>
<evidence type="ECO:0000256" key="10">
    <source>
        <dbReference type="ARBA" id="ARBA00022570"/>
    </source>
</evidence>
<feature type="short sequence motif" description="YXXL motif; contains endocytosis signal" evidence="32">
    <location>
        <begin position="694"/>
        <end position="697"/>
    </location>
</feature>
<dbReference type="GO" id="GO:0075512">
    <property type="term" value="P:clathrin-dependent endocytosis of virus by host cell"/>
    <property type="evidence" value="ECO:0007669"/>
    <property type="project" value="UniProtKB-UniRule"/>
</dbReference>
<protein>
    <recommendedName>
        <fullName evidence="32">Envelope glycoprotein gp160</fullName>
    </recommendedName>
    <alternativeName>
        <fullName evidence="32">Env polyprotein</fullName>
    </alternativeName>
    <component>
        <recommendedName>
            <fullName evidence="32">Surface protein gp120</fullName>
            <shortName evidence="32">SU</shortName>
        </recommendedName>
        <alternativeName>
            <fullName evidence="32">Glycoprotein 120</fullName>
            <shortName evidence="32">gp120</shortName>
        </alternativeName>
    </component>
    <component>
        <recommendedName>
            <fullName evidence="32">Transmembrane protein gp41</fullName>
            <shortName evidence="32">TM</shortName>
        </recommendedName>
        <alternativeName>
            <fullName evidence="32">Glycoprotein 41</fullName>
            <shortName evidence="32">gp41</shortName>
        </alternativeName>
    </component>
</protein>
<evidence type="ECO:0000256" key="7">
    <source>
        <dbReference type="ARBA" id="ARBA00022506"/>
    </source>
</evidence>
<keyword evidence="11 32" id="KW-0945">Host-virus interaction</keyword>
<comment type="PTM">
    <text evidence="32">Palmitoylation of the transmembrane protein and of Env polyprotein (prior to its proteolytic cleavage) is essential for their association with host cell membrane lipid rafts. Palmitoylation is therefore required for envelope trafficking to classical lipid rafts, but not for viral replication.</text>
</comment>
<feature type="domain" description="Retroviral envelope protein GP41-like" evidence="35">
    <location>
        <begin position="512"/>
        <end position="703"/>
    </location>
</feature>
<dbReference type="FunFam" id="2.170.40.20:FF:000004">
    <property type="entry name" value="Envelope glycoprotein gp160"/>
    <property type="match status" value="1"/>
</dbReference>
<comment type="caution">
    <text evidence="32 33">Lacks conserved residue(s) required for the propagation of feature annotation.</text>
</comment>
<dbReference type="GO" id="GO:1903911">
    <property type="term" value="P:positive regulation of receptor clustering"/>
    <property type="evidence" value="ECO:0007669"/>
    <property type="project" value="UniProtKB-UniRule"/>
</dbReference>
<feature type="domain" description="Human immunodeficiency virus 1 envelope glycoprotein Gp120" evidence="34">
    <location>
        <begin position="134"/>
        <end position="493"/>
    </location>
</feature>
<comment type="domain">
    <text evidence="32">The YXXL motif is involved in determining the exact site of viral release at the surface of infected mononuclear cells and promotes endocytosis. YXXL and di-leucine endocytosis motifs interact directly or indirectly with the clathrin adapter complexes, opperate independently, and their activities are not additive.</text>
</comment>
<evidence type="ECO:0000256" key="4">
    <source>
        <dbReference type="ARBA" id="ARBA00004563"/>
    </source>
</evidence>
<feature type="short sequence motif" description="Di-leucine internalization motif" evidence="32">
    <location>
        <begin position="844"/>
        <end position="845"/>
    </location>
</feature>
<evidence type="ECO:0000256" key="18">
    <source>
        <dbReference type="ARBA" id="ARBA00022844"/>
    </source>
</evidence>
<evidence type="ECO:0000256" key="22">
    <source>
        <dbReference type="ARBA" id="ARBA00022989"/>
    </source>
</evidence>
<evidence type="ECO:0000256" key="12">
    <source>
        <dbReference type="ARBA" id="ARBA00022595"/>
    </source>
</evidence>
<comment type="subcellular location">
    <molecule>Surface protein gp120</molecule>
    <subcellularLocation>
        <location evidence="32">Virion membrane</location>
        <topology evidence="32">Peripheral membrane protein</topology>
    </subcellularLocation>
    <subcellularLocation>
        <location evidence="32">Host cell membrane</location>
        <topology evidence="32">Peripheral membrane protein</topology>
    </subcellularLocation>
    <subcellularLocation>
        <location evidence="32">Host endosome membrane</location>
        <topology evidence="32">Single-pass type I membrane protein</topology>
    </subcellularLocation>
    <text evidence="32">The surface protein is not anchored to the viral envelope, but associates with the extravirion surface through its binding to TM. It is probably concentrated at the site of budding and incorporated into the virions possibly by contacts between the cytoplasmic tail of Env and the N-terminus of Gag.</text>
</comment>
<comment type="miscellaneous">
    <text evidence="32">Inhibitors targeting HIV-1 viral envelope proteins are used as antiretroviral drugs. Attachment of virions to the cell surface via non-specific interactions and CD4 binding can be blocked by inhibitors that include cyanovirin-N, cyclotriazadisulfonamide analogs, PRO 2000, TNX 355 and PRO 542. In addition, BMS 806 can block CD4-induced conformational changes. Env interactions with the coreceptor molecules can be targeted by CCR5 antagonists including SCH-D, maraviroc (UK 427857) and aplaviroc (GW 873140), and the CXCR4 antagonist AMD 070. Fusion of viral and cellular membranes can be inhibited by peptides such as enfuvirtide and tifuvirtide (T 1249). Resistance to inhibitors associated with mutations in Env are observed. Most of the time, single mutations confer only a modest reduction in drug susceptibility. Combination of several mutations is usually required to develop a high-level drug resistance.</text>
</comment>
<comment type="subcellular location">
    <molecule>Transmembrane protein gp41</molecule>
    <subcellularLocation>
        <location evidence="32">Virion membrane</location>
        <topology evidence="32">Single-pass type I membrane protein</topology>
    </subcellularLocation>
    <subcellularLocation>
        <location evidence="32">Host cell membrane</location>
        <topology evidence="32">Single-pass type I membrane protein</topology>
    </subcellularLocation>
    <subcellularLocation>
        <location evidence="32">Host endosome membrane</location>
        <topology evidence="32">Single-pass type I membrane protein</topology>
    </subcellularLocation>
    <text evidence="32">It is probably concentrated at the site of budding and incorporated into the virions possibly by contacts between the cytoplasmic tail of Env and the N-terminus of Gag.</text>
</comment>
<keyword evidence="25 32" id="KW-0472">Membrane</keyword>
<evidence type="ECO:0000259" key="34">
    <source>
        <dbReference type="Pfam" id="PF00516"/>
    </source>
</evidence>
<feature type="chain" id="PRO_5023275566" description="Transmembrane protein gp41" evidence="32">
    <location>
        <begin position="494"/>
        <end position="845"/>
    </location>
</feature>
<dbReference type="Gene3D" id="1.20.5.490">
    <property type="entry name" value="Single helix bin"/>
    <property type="match status" value="1"/>
</dbReference>
<keyword evidence="14 32" id="KW-0812">Transmembrane</keyword>
<evidence type="ECO:0000256" key="11">
    <source>
        <dbReference type="ARBA" id="ARBA00022581"/>
    </source>
</evidence>
<evidence type="ECO:0000256" key="31">
    <source>
        <dbReference type="ARBA" id="ARBA00023296"/>
    </source>
</evidence>
<evidence type="ECO:0000256" key="16">
    <source>
        <dbReference type="ARBA" id="ARBA00022729"/>
    </source>
</evidence>
<keyword evidence="30 32" id="KW-0449">Lipoprotein</keyword>
<dbReference type="CDD" id="cd09909">
    <property type="entry name" value="HIV-1-like_HR1-HR2"/>
    <property type="match status" value="1"/>
</dbReference>
<comment type="similarity">
    <text evidence="32">Belongs to the HIV-1 env protein family.</text>
</comment>
<feature type="chain" id="PRO_5023275565" description="Envelope glycoprotein gp160" evidence="32">
    <location>
        <begin position="32"/>
        <end position="845"/>
    </location>
</feature>
<proteinExistence type="inferred from homology"/>
<reference evidence="36" key="2">
    <citation type="submission" date="2013-03" db="EMBL/GenBank/DDBJ databases">
        <authorList>
            <person name="Ping L.-H."/>
            <person name="Joseph S.B."/>
            <person name="Anderson J.A."/>
            <person name="Abrahams M.-R."/>
            <person name="Salazar-Gonzalez J.F."/>
            <person name="Kincer L.P."/>
            <person name="Treurnicht F.K."/>
            <person name="Arney L."/>
            <person name="Ojeda S."/>
            <person name="Zhang M."/>
            <person name="Keys J."/>
            <person name="Potter E.L."/>
            <person name="Chu H."/>
            <person name="Moore P."/>
            <person name="Salazar-Gonzalez M."/>
            <person name="Iyer S."/>
            <person name="Jabara C."/>
            <person name="Kirchherr J."/>
            <person name="Mapanje C."/>
            <person name="Ngandu N."/>
            <person name="Seoighe C."/>
            <person name="Hoffman I."/>
            <person name="Gao F."/>
            <person name="Tang Y."/>
            <person name="Labranche C."/>
            <person name="Lee B."/>
            <person name="Saville A."/>
            <person name="Vermeulen M."/>
            <person name="Fiscus S."/>
            <person name="Morris L."/>
            <person name="Karim S.A."/>
            <person name="Haynes B.F."/>
            <person name="Shaw G.M."/>
            <person name="Korber B.T."/>
            <person name="Hahn B.H."/>
            <person name="Cohen M.S."/>
            <person name="Montefiori D."/>
            <person name="Williamson C."/>
            <person name="Swanstrom R."/>
        </authorList>
    </citation>
    <scope>NUCLEOTIDE SEQUENCE</scope>
    <source>
        <strain evidence="36">C.x.07.CAP65.4.19B4</strain>
    </source>
</reference>
<comment type="PTM">
    <text evidence="32">Highly glycosylated by host. The high number of glycan on the protein is reffered to as 'glycan shield' because it contributes to hide protein sequence from adaptive immune system.</text>
</comment>
<dbReference type="Gene3D" id="2.170.40.20">
    <property type="entry name" value="Human immunodeficiency virus 1, Gp160, envelope glycoprotein"/>
    <property type="match status" value="2"/>
</dbReference>
<comment type="domain">
    <text evidence="32 33">The 17 amino acids long immunosuppressive region is present in many retroviral envelope proteins. Synthetic peptides derived from this relatively conserved sequence inhibit immune function in vitro and in vivo.</text>
</comment>
<comment type="miscellaneous">
    <text evidence="32">HIV-1 lineages are divided in three main groups, M (for Major), O (for Outlier), and N (for New, or Non-M, Non-O). The vast majority of strains found worldwide belong to the group M. Group O seems to be endemic to and largely confined to Cameroon and neighboring countries in West Central Africa, where these viruses represent a small minority of HIV-1 strains. The group N is represented by a limited number of isolates from Cameroonian persons. The group M is further subdivided in 9 clades or subtypes (A to D, F to H, J and K).</text>
</comment>
<dbReference type="FunFam" id="1.10.287.210:FF:000001">
    <property type="entry name" value="Envelope glycoprotein gp160"/>
    <property type="match status" value="1"/>
</dbReference>
<comment type="subcellular location">
    <subcellularLocation>
        <location evidence="3">Host cell membrane</location>
        <topology evidence="3">Peripheral membrane protein</topology>
    </subcellularLocation>
    <subcellularLocation>
        <location evidence="1">Host cell membrane</location>
        <topology evidence="1">Single-pass type I membrane protein</topology>
    </subcellularLocation>
    <subcellularLocation>
        <location evidence="2">Host endosome membrane</location>
        <topology evidence="2">Peripheral membrane protein</topology>
    </subcellularLocation>
    <subcellularLocation>
        <location evidence="5">Host endosome membrane</location>
        <topology evidence="5">Single-pass type I membrane protein</topology>
    </subcellularLocation>
    <subcellularLocation>
        <location evidence="6">Virion membrane</location>
        <topology evidence="6">Peripheral membrane protein</topology>
    </subcellularLocation>
    <subcellularLocation>
        <location evidence="4">Virion membrane</location>
        <topology evidence="4">Single-pass type I membrane protein</topology>
    </subcellularLocation>
</comment>
<organism evidence="36">
    <name type="scientific">Human immunodeficiency virus type 1</name>
    <name type="common">HIV-1</name>
    <dbReference type="NCBI Taxonomy" id="11676"/>
    <lineage>
        <taxon>Viruses</taxon>
        <taxon>Riboviria</taxon>
        <taxon>Pararnavirae</taxon>
        <taxon>Artverviricota</taxon>
        <taxon>Revtraviricetes</taxon>
        <taxon>Ortervirales</taxon>
        <taxon>Retroviridae</taxon>
        <taxon>Orthoretrovirinae</taxon>
        <taxon>Lentivirus</taxon>
        <taxon>Lentivirus humimdef1</taxon>
    </lineage>
</organism>
<comment type="domain">
    <text evidence="32">Some of the most genetically diverse regions of the viral genome are present in Env. They are called variable regions 1 through 5 (V1 through V5). Coreceptor usage of gp120 is determined mainly by the primary structure of the third variable region (V3) in the outer domain of gp120. The sequence of V3 determines which coreceptor, CCR5 and/or CXCR4 (corresponding to R5/macrophage, X4/T cell and R5X4/T cell and macrophage tropism), is used to trigger the fusion potential of the Env complex, and hence which cells the virus can infect. Binding to CCR5 involves a region adjacent in addition to V3.</text>
</comment>
<evidence type="ECO:0000256" key="8">
    <source>
        <dbReference type="ARBA" id="ARBA00022510"/>
    </source>
</evidence>
<evidence type="ECO:0000256" key="15">
    <source>
        <dbReference type="ARBA" id="ARBA00022703"/>
    </source>
</evidence>
<evidence type="ECO:0000256" key="20">
    <source>
        <dbReference type="ARBA" id="ARBA00022879"/>
    </source>
</evidence>
<dbReference type="GO" id="GO:0019082">
    <property type="term" value="P:viral protein processing"/>
    <property type="evidence" value="ECO:0007669"/>
    <property type="project" value="UniProtKB-UniRule"/>
</dbReference>
<keyword evidence="12 32" id="KW-1162">Viral penetration into host cytoplasm</keyword>
<evidence type="ECO:0000256" key="19">
    <source>
        <dbReference type="ARBA" id="ARBA00022870"/>
    </source>
</evidence>
<evidence type="ECO:0000256" key="1">
    <source>
        <dbReference type="ARBA" id="ARBA00004402"/>
    </source>
</evidence>
<comment type="PTM">
    <text evidence="32">Specific enzymatic cleavages in vivo yield mature proteins. Envelope glycoproteins are synthesized as a inactive precursor that is heavily N-glycosylated and processed likely by host cell furin in the Golgi to yield the mature SU and TM proteins. The cleavage site between SU and TM requires the minimal sequence [KR]-X-[KR]-R. About 2 of the 9 disulfide bonds of gp41 are reduced by P4HB/PDI, following binding to CD4 receptor.</text>
</comment>
<dbReference type="Pfam" id="PF00517">
    <property type="entry name" value="GP41"/>
    <property type="match status" value="1"/>
</dbReference>
<keyword evidence="31 32" id="KW-1160">Virus entry into host cell</keyword>
<dbReference type="Pfam" id="PF00516">
    <property type="entry name" value="GP120"/>
    <property type="match status" value="1"/>
</dbReference>
<comment type="function">
    <text evidence="32">Transmembrane protein gp41: Acts as a class I viral fusion protein. Under the current model, the protein has at least 3 conformational states: pre-fusion native state, pre-hairpin intermediate state, and post-fusion hairpin state. During fusion of viral and target intracellular membranes, the coiled coil regions (heptad repeats) assume a trimer-of-hairpins structure, positioning the fusion peptide in close proximity to the C-terminal region of the ectodomain. The formation of this structure appears to drive apposition and subsequent fusion of viral and target cell membranes. Complete fusion occurs in host cell endosomes and is dynamin-dependent, however some lipid transfer might occur at the plasma membrane. The virus undergoes clathrin-dependent internalization long before endosomal fusion, thus minimizing the surface exposure of conserved viral epitopes during fusion and reducing the efficacy of inhibitors targeting these epitopes. Membranes fusion leads to delivery of the nucleocapsid into the cytoplasm.</text>
</comment>
<keyword evidence="26 32" id="KW-0564">Palmitate</keyword>
<keyword evidence="9 32" id="KW-1032">Host cell membrane</keyword>
<comment type="subunit">
    <text evidence="32">The mature envelope protein (Env) consists of a homotrimer of non-covalently associated gp120-gp41 heterodimers. The resulting complex protrudes from the virus surface as a spike. There seems to be as few as 10 spikes on the average virion. Surface protein gp120 interacts with host CD4, CCR5 and CXCR4. Gp120 also interacts with the C-type lectins CD209/DC-SIGN and CLEC4M/DC-SIGNR (collectively referred to as DC-SIGN(R)). Gp120 and gp41 interact with GalCer. Gp120 interacts with host ITGA4/ITGB7 complex; on CD4+ T-cells, this interaction results in rapid activation of integrin ITGAL/LFA-1, which facilitates efficient cell-to-cell spreading of HIV-1. Gp120 interacts with cell-associated heparan sulfate; this interaction increases virus infectivity on permissive cells and may be involved in infection of CD4- cells.</text>
</comment>
<keyword evidence="8 32" id="KW-1170">Fusion of virus membrane with host endosomal membrane</keyword>
<keyword evidence="13 32" id="KW-0165">Cleavage on pair of basic residues</keyword>
<feature type="disulfide bond" evidence="32">
    <location>
        <begin position="209"/>
        <end position="238"/>
    </location>
</feature>
<dbReference type="GO" id="GO:0052031">
    <property type="term" value="P:symbiont-mediated perturbation of host defense response"/>
    <property type="evidence" value="ECO:0007669"/>
    <property type="project" value="UniProtKB-UniRule"/>
</dbReference>
<evidence type="ECO:0000313" key="36">
    <source>
        <dbReference type="EMBL" id="AGV37790.1"/>
    </source>
</evidence>
<feature type="disulfide bond" evidence="32">
    <location>
        <begin position="219"/>
        <end position="230"/>
    </location>
</feature>
<dbReference type="HAMAP" id="MF_04083">
    <property type="entry name" value="HIV_ENV"/>
    <property type="match status" value="1"/>
</dbReference>
<feature type="transmembrane region" description="Helical" evidence="33">
    <location>
        <begin position="12"/>
        <end position="29"/>
    </location>
</feature>
<keyword evidence="16 32" id="KW-0732">Signal</keyword>
<dbReference type="GO" id="GO:0055036">
    <property type="term" value="C:virion membrane"/>
    <property type="evidence" value="ECO:0007669"/>
    <property type="project" value="UniProtKB-SubCell"/>
</dbReference>
<evidence type="ECO:0000256" key="6">
    <source>
        <dbReference type="ARBA" id="ARBA00004650"/>
    </source>
</evidence>
<dbReference type="GO" id="GO:0005198">
    <property type="term" value="F:structural molecule activity"/>
    <property type="evidence" value="ECO:0007669"/>
    <property type="project" value="UniProtKB-UniRule"/>
</dbReference>
<keyword evidence="27 32" id="KW-1015">Disulfide bond</keyword>
<evidence type="ECO:0000256" key="27">
    <source>
        <dbReference type="ARBA" id="ARBA00023157"/>
    </source>
</evidence>
<evidence type="ECO:0000256" key="30">
    <source>
        <dbReference type="ARBA" id="ARBA00023288"/>
    </source>
</evidence>
<evidence type="ECO:0000256" key="2">
    <source>
        <dbReference type="ARBA" id="ARBA00004433"/>
    </source>
</evidence>
<keyword evidence="19 32" id="KW-1043">Host membrane</keyword>
<keyword evidence="22 32" id="KW-1133">Transmembrane helix</keyword>
<evidence type="ECO:0000256" key="23">
    <source>
        <dbReference type="ARBA" id="ARBA00023046"/>
    </source>
</evidence>
<keyword evidence="10 32" id="KW-1165">Clathrin-mediated endocytosis of virus by host</keyword>
<feature type="transmembrane region" description="Helical" evidence="33">
    <location>
        <begin position="494"/>
        <end position="517"/>
    </location>
</feature>
<sequence length="845" mass="95731">MRVRGRLRNCQQWWIWGILGFWMLMIYNVRGNLWVTVYYGVPVWREAKATLFCASDAKAYEREVHNIWATHACVPTDPNPQELVLGNVTENFNMWKNDMVDQMHEDIINLWDQSLKPCVKLTPLCITLTCSNATYGNTSTEEMKICSFNVSTEIKDKKHKEYATFSRLDIVPLNDFSDNQTYRLVTCNASKVAQACPKVNFDPIPIHYCAPAGYAILKCNNKTFNGTGPCSNVSTVQCTHGIKPVVSTQLLLNGSIAEGEIIIRSENLTDNVKTIIVQLNETVDIVCTRPNNNTRKSIRIGPGQTFYATGEIIGNIREAHCNISKGNWSRTLHRVSEKLNEHFPNKTIKFSPSSGGDLEITTHSFNCRGEFFYCNTSGLFNGTYNGTGNNSTETITLLCRIKQIINMWQEVGRAMYAPPIAGNITCNSKITGLLLVRDGGKDENNTIETFRPGGGNMKDNWRSELYNYKVVEIKPLGIAPTEAKRRVVEREKRAVGIGAVFLGFLGVAGSTMGAASITLTAQARQLLSGIVQQQSNLLRAIEAQQHMLQLTVWGIKQLQTRVLAIERYLQDQQLLGIWGCSGKLICTTAVPWNSSWSNKSYDEIWTNMTWMQWDREISNHTNTIYQLLEDSQIQQEKNEKDLLALDKWQNLWNWFSISNWLWYIKMFIMIVGGLIGLRIIFAVISIVNRVRQGYSPLSFQTLTQHPRGPDRLGGIEEEGGEQDRDRSVRLVNGFLALAWDDLRSLCLFSYHRLRDLLSIVARVVELLGRSSLRGLQRGWEVLKYLGSLVQYWGLELKKSAISLLDTIAIAVAEGTDRILEFIQRLCRALLNIPRRIRQGFEAALL</sequence>
<dbReference type="InterPro" id="IPR000777">
    <property type="entry name" value="HIV1_Gp120"/>
</dbReference>
<feature type="disulfide bond" evidence="32">
    <location>
        <begin position="53"/>
        <end position="73"/>
    </location>
</feature>
<evidence type="ECO:0000256" key="33">
    <source>
        <dbReference type="RuleBase" id="RU363095"/>
    </source>
</evidence>
<evidence type="ECO:0000256" key="29">
    <source>
        <dbReference type="ARBA" id="ARBA00023280"/>
    </source>
</evidence>
<dbReference type="InterPro" id="IPR000328">
    <property type="entry name" value="GP41-like"/>
</dbReference>
<evidence type="ECO:0000256" key="24">
    <source>
        <dbReference type="ARBA" id="ARBA00023054"/>
    </source>
</evidence>
<evidence type="ECO:0000256" key="21">
    <source>
        <dbReference type="ARBA" id="ARBA00022890"/>
    </source>
</evidence>
<evidence type="ECO:0000256" key="3">
    <source>
        <dbReference type="ARBA" id="ARBA00004505"/>
    </source>
</evidence>
<keyword evidence="18 32" id="KW-0946">Virion</keyword>
<feature type="region of interest" description="CD4-binding loop" evidence="32">
    <location>
        <begin position="353"/>
        <end position="363"/>
    </location>
</feature>
<keyword evidence="23 32" id="KW-1039">Host endosome</keyword>
<dbReference type="Gene3D" id="1.10.287.210">
    <property type="match status" value="1"/>
</dbReference>
<gene>
    <name evidence="32 36" type="primary">env</name>
</gene>
<feature type="disulfide bond" evidence="32">
    <location>
        <begin position="580"/>
        <end position="586"/>
    </location>
</feature>
<keyword evidence="20 32" id="KW-0261">Viral envelope protein</keyword>
<feature type="lipid moiety-binding region" description="S-palmitoyl cysteine; by host" evidence="32">
    <location>
        <position position="826"/>
    </location>
</feature>
<comment type="function">
    <text evidence="32">Envelope glycoprotein gp160: Oligomerizes in the host endoplasmic reticulum into predominantly trimers. In a second time, gp160 transits in the host Golgi, where glycosylation is completed. The precursor is then proteolytically cleaved in the trans-Golgi and thereby activated by cellular furin or furin-like proteases to produce gp120 and gp41.</text>
</comment>
<evidence type="ECO:0000256" key="28">
    <source>
        <dbReference type="ARBA" id="ARBA00023180"/>
    </source>
</evidence>
<evidence type="ECO:0000256" key="32">
    <source>
        <dbReference type="HAMAP-Rule" id="MF_04083"/>
    </source>
</evidence>
<feature type="region of interest" description="Fusion peptide" evidence="32">
    <location>
        <begin position="494"/>
        <end position="514"/>
    </location>
</feature>
<keyword evidence="17 32" id="KW-1161">Viral attachment to host cell</keyword>
<dbReference type="GO" id="GO:0019062">
    <property type="term" value="P:virion attachment to host cell"/>
    <property type="evidence" value="ECO:0007669"/>
    <property type="project" value="UniProtKB-UniRule"/>
</dbReference>
<dbReference type="EMBL" id="KC863517">
    <property type="protein sequence ID" value="AGV37790.1"/>
    <property type="molecule type" value="Genomic_DNA"/>
</dbReference>
<dbReference type="GO" id="GO:0016020">
    <property type="term" value="C:membrane"/>
    <property type="evidence" value="ECO:0007669"/>
    <property type="project" value="UniProtKB-UniRule"/>
</dbReference>
<comment type="domain">
    <text evidence="32">The CD4-binding region is targeted by the antibody b12.</text>
</comment>
<dbReference type="SUPFAM" id="SSF58069">
    <property type="entry name" value="Virus ectodomain"/>
    <property type="match status" value="1"/>
</dbReference>
<feature type="topological domain" description="Cytoplasmic" evidence="32">
    <location>
        <begin position="688"/>
        <end position="845"/>
    </location>
</feature>
<dbReference type="SUPFAM" id="SSF56502">
    <property type="entry name" value="gp120 core"/>
    <property type="match status" value="2"/>
</dbReference>
<feature type="region of interest" description="Immunosuppression" evidence="32">
    <location>
        <begin position="556"/>
        <end position="574"/>
    </location>
</feature>
<keyword evidence="15 32" id="KW-0053">Apoptosis</keyword>
<evidence type="ECO:0000256" key="5">
    <source>
        <dbReference type="ARBA" id="ARBA00004578"/>
    </source>
</evidence>
<evidence type="ECO:0000256" key="13">
    <source>
        <dbReference type="ARBA" id="ARBA00022685"/>
    </source>
</evidence>
<reference evidence="36" key="1">
    <citation type="journal article" date="2013" name="J. Virol.">
        <title>Comparison of viral Env proteins from acute and chronic infections with subtype C human immunodeficiency virus type 1 identifies differences in glycosylation and CCR5 utilization and suggests a new strategy for immunogen design.</title>
        <authorList>
            <person name="Ping L.H."/>
            <person name="Joseph S.B."/>
            <person name="Anderson J.A."/>
            <person name="Abrahams M.R."/>
            <person name="Salazar-Gonzalez J.F."/>
            <person name="Kincer L.P."/>
            <person name="Treurnicht F.K."/>
            <person name="Arney L."/>
            <person name="Ojeda S."/>
            <person name="Zhang M."/>
            <person name="Keys J."/>
            <person name="Potter E.L."/>
            <person name="Chu H."/>
            <person name="Moore P."/>
            <person name="Salazar M.G."/>
            <person name="Iyer S."/>
            <person name="Jabara C."/>
            <person name="Kirchherr J."/>
            <person name="Mapanje C."/>
            <person name="Ngandu N."/>
            <person name="Seoighe C."/>
            <person name="Hoffman I."/>
            <person name="Gao F."/>
            <person name="Tang Y."/>
            <person name="Labranche C."/>
            <person name="Lee B."/>
            <person name="Saville A."/>
            <person name="Vermeulen M."/>
            <person name="Fiscus S."/>
            <person name="Morris L."/>
            <person name="Karim S.A."/>
            <person name="Haynes B.F."/>
            <person name="Shaw G.M."/>
            <person name="Korber B.T."/>
            <person name="Hahn B.H."/>
            <person name="Cohen M.S."/>
            <person name="Montefiori D."/>
            <person name="Williamson C."/>
            <person name="Swanstrom R."/>
        </authorList>
    </citation>
    <scope>NUCLEOTIDE SEQUENCE</scope>
    <source>
        <strain evidence="36">C.x.07.CAP65.4.19B4</strain>
    </source>
</reference>
<organismHost>
    <name type="scientific">Homo sapiens</name>
    <name type="common">Human</name>
    <dbReference type="NCBI Taxonomy" id="9606"/>
</organismHost>
<keyword evidence="28 32" id="KW-0325">Glycoprotein</keyword>
<dbReference type="GO" id="GO:1903908">
    <property type="term" value="P:positive regulation of plasma membrane raft polarization"/>
    <property type="evidence" value="ECO:0007669"/>
    <property type="project" value="UniProtKB-UniRule"/>
</dbReference>
<evidence type="ECO:0000259" key="35">
    <source>
        <dbReference type="Pfam" id="PF00517"/>
    </source>
</evidence>
<evidence type="ECO:0000256" key="25">
    <source>
        <dbReference type="ARBA" id="ARBA00023136"/>
    </source>
</evidence>
<dbReference type="GO" id="GO:0020002">
    <property type="term" value="C:host cell plasma membrane"/>
    <property type="evidence" value="ECO:0007669"/>
    <property type="project" value="UniProtKB-SubCell"/>
</dbReference>
<feature type="site" description="Cleavage; by host furin" evidence="32">
    <location>
        <begin position="493"/>
        <end position="494"/>
    </location>
</feature>
<dbReference type="FunFam" id="1.20.5.490:FF:000001">
    <property type="entry name" value="Envelope glycoprotein gp160"/>
    <property type="match status" value="1"/>
</dbReference>
<dbReference type="GO" id="GO:0019064">
    <property type="term" value="P:fusion of virus membrane with host plasma membrane"/>
    <property type="evidence" value="ECO:0007669"/>
    <property type="project" value="UniProtKB-UniRule"/>
</dbReference>
<accession>T2CXH3</accession>
<comment type="function">
    <text evidence="32">Surface protein gp120: Attaches the virus to the host lymphoid cell by binding to the primary receptor CD4. This interaction induces a structural rearrangement creating a high affinity binding site for a chemokine coreceptor like CXCR4 and/or CCR5. Acts as a ligand for CD209/DC-SIGN and CLEC4M/DC-SIGNR, which are respectively found on dendritic cells (DCs), and on endothelial cells of liver sinusoids and lymph node sinuses. These interactions allow capture of viral particles at mucosal surfaces by these cells and subsequent transmission to permissive cells. HIV subverts the migration properties of dendritic cells to gain access to CD4+ T-cells in lymph nodes. Virus transmission to permissive T-cells occurs either in trans (without DCs infection, through viral capture and transmission), or in cis (following DCs productive infection, through the usual CD4-gp120 interaction), thereby inducing a robust infection. In trans infection, bound virions remain infectious over days and it is proposed that they are not degraded, but protected in non-lysosomal acidic organelles within the DCs close to the cell membrane thus contributing to the viral infectious potential during DCs' migration from the periphery to the lymphoid tissues. On arrival at lymphoid tissues, intact virions recycle back to DCs' cell surface allowing virus transmission to CD4+ T-cells.</text>
</comment>
<keyword evidence="21 32" id="KW-1164">Virus endocytosis by host</keyword>
<comment type="domain">
    <text evidence="32">The membrane proximal external region (MPER) present in gp41 is a tryptophan-rich region recognized by the antibodies 2F5, Z13, and 4E10. MPER seems to play a role in fusion.</text>
</comment>
<evidence type="ECO:0000256" key="9">
    <source>
        <dbReference type="ARBA" id="ARBA00022511"/>
    </source>
</evidence>
<evidence type="ECO:0000256" key="14">
    <source>
        <dbReference type="ARBA" id="ARBA00022692"/>
    </source>
</evidence>
<evidence type="ECO:0000256" key="17">
    <source>
        <dbReference type="ARBA" id="ARBA00022804"/>
    </source>
</evidence>
<dbReference type="InterPro" id="IPR036377">
    <property type="entry name" value="Gp120_core_sf"/>
</dbReference>
<evidence type="ECO:0000256" key="26">
    <source>
        <dbReference type="ARBA" id="ARBA00023139"/>
    </source>
</evidence>
<keyword evidence="29 32" id="KW-0899">Viral immunoevasion</keyword>
<name>T2CXH3_HV1</name>
<feature type="coiled-coil region" evidence="32">
    <location>
        <begin position="615"/>
        <end position="649"/>
    </location>
</feature>
<dbReference type="GO" id="GO:0039654">
    <property type="term" value="P:fusion of virus membrane with host endosome membrane"/>
    <property type="evidence" value="ECO:0007669"/>
    <property type="project" value="UniProtKB-UniRule"/>
</dbReference>
<keyword evidence="24 32" id="KW-0175">Coiled coil</keyword>